<name>A0ABQ3KJ33_9PSEU</name>
<evidence type="ECO:0000256" key="1">
    <source>
        <dbReference type="SAM" id="MobiDB-lite"/>
    </source>
</evidence>
<dbReference type="EMBL" id="BNAW01000027">
    <property type="protein sequence ID" value="GHG27963.1"/>
    <property type="molecule type" value="Genomic_DNA"/>
</dbReference>
<organism evidence="2 3">
    <name type="scientific">Amycolatopsis bullii</name>
    <dbReference type="NCBI Taxonomy" id="941987"/>
    <lineage>
        <taxon>Bacteria</taxon>
        <taxon>Bacillati</taxon>
        <taxon>Actinomycetota</taxon>
        <taxon>Actinomycetes</taxon>
        <taxon>Pseudonocardiales</taxon>
        <taxon>Pseudonocardiaceae</taxon>
        <taxon>Amycolatopsis</taxon>
    </lineage>
</organism>
<evidence type="ECO:0000313" key="2">
    <source>
        <dbReference type="EMBL" id="GHG27963.1"/>
    </source>
</evidence>
<feature type="compositionally biased region" description="Basic and acidic residues" evidence="1">
    <location>
        <begin position="86"/>
        <end position="100"/>
    </location>
</feature>
<evidence type="ECO:0000313" key="3">
    <source>
        <dbReference type="Proteomes" id="UP000649955"/>
    </source>
</evidence>
<feature type="region of interest" description="Disordered" evidence="1">
    <location>
        <begin position="86"/>
        <end position="115"/>
    </location>
</feature>
<dbReference type="Proteomes" id="UP000649955">
    <property type="component" value="Unassembled WGS sequence"/>
</dbReference>
<proteinExistence type="predicted"/>
<sequence>MTRGFGSPNHEGCYPNGLAARFRAREHALAGVPTWASAAVTGLLAGRGAGAGPTGGRLAAAPGPAGVAETLLPPDNSRGFAVHELHNSVTETRRQPRRIIDGGPPGRNRRSGPGP</sequence>
<protein>
    <submittedName>
        <fullName evidence="2">Uncharacterized protein</fullName>
    </submittedName>
</protein>
<accession>A0ABQ3KJ33</accession>
<comment type="caution">
    <text evidence="2">The sequence shown here is derived from an EMBL/GenBank/DDBJ whole genome shotgun (WGS) entry which is preliminary data.</text>
</comment>
<gene>
    <name evidence="2" type="ORF">GCM10017567_54450</name>
</gene>
<keyword evidence="3" id="KW-1185">Reference proteome</keyword>
<reference evidence="3" key="1">
    <citation type="journal article" date="2019" name="Int. J. Syst. Evol. Microbiol.">
        <title>The Global Catalogue of Microorganisms (GCM) 10K type strain sequencing project: providing services to taxonomists for standard genome sequencing and annotation.</title>
        <authorList>
            <consortium name="The Broad Institute Genomics Platform"/>
            <consortium name="The Broad Institute Genome Sequencing Center for Infectious Disease"/>
            <person name="Wu L."/>
            <person name="Ma J."/>
        </authorList>
    </citation>
    <scope>NUCLEOTIDE SEQUENCE [LARGE SCALE GENOMIC DNA]</scope>
    <source>
        <strain evidence="3">CGMCC 4.7680</strain>
    </source>
</reference>